<sequence length="141" mass="15957">MDSATTNRSGDRRGQRHPSPNRCWVGKSSEKTPVLVARFSKLSLRGYGVSRSLSNSARHLMGRYDRARKRKFNFLPRDSRRAAIISQSYTVIAMVVMAAQVKCVRRCSKLTLAHRKLVHSRSFPPLPKSHWMVAQAACMSV</sequence>
<dbReference type="AlphaFoldDB" id="A0A2J6SRW9"/>
<gene>
    <name evidence="2" type="ORF">K444DRAFT_619043</name>
</gene>
<name>A0A2J6SRW9_9HELO</name>
<evidence type="ECO:0000313" key="3">
    <source>
        <dbReference type="Proteomes" id="UP000235371"/>
    </source>
</evidence>
<keyword evidence="3" id="KW-1185">Reference proteome</keyword>
<dbReference type="RefSeq" id="XP_024730411.1">
    <property type="nucleotide sequence ID" value="XM_024881443.1"/>
</dbReference>
<evidence type="ECO:0000256" key="1">
    <source>
        <dbReference type="SAM" id="MobiDB-lite"/>
    </source>
</evidence>
<dbReference type="InParanoid" id="A0A2J6SRW9"/>
<feature type="region of interest" description="Disordered" evidence="1">
    <location>
        <begin position="1"/>
        <end position="26"/>
    </location>
</feature>
<proteinExistence type="predicted"/>
<dbReference type="Proteomes" id="UP000235371">
    <property type="component" value="Unassembled WGS sequence"/>
</dbReference>
<dbReference type="GeneID" id="36589520"/>
<evidence type="ECO:0000313" key="2">
    <source>
        <dbReference type="EMBL" id="PMD53507.1"/>
    </source>
</evidence>
<reference evidence="2 3" key="1">
    <citation type="submission" date="2016-04" db="EMBL/GenBank/DDBJ databases">
        <title>A degradative enzymes factory behind the ericoid mycorrhizal symbiosis.</title>
        <authorList>
            <consortium name="DOE Joint Genome Institute"/>
            <person name="Martino E."/>
            <person name="Morin E."/>
            <person name="Grelet G."/>
            <person name="Kuo A."/>
            <person name="Kohler A."/>
            <person name="Daghino S."/>
            <person name="Barry K."/>
            <person name="Choi C."/>
            <person name="Cichocki N."/>
            <person name="Clum A."/>
            <person name="Copeland A."/>
            <person name="Hainaut M."/>
            <person name="Haridas S."/>
            <person name="Labutti K."/>
            <person name="Lindquist E."/>
            <person name="Lipzen A."/>
            <person name="Khouja H.-R."/>
            <person name="Murat C."/>
            <person name="Ohm R."/>
            <person name="Olson A."/>
            <person name="Spatafora J."/>
            <person name="Veneault-Fourrey C."/>
            <person name="Henrissat B."/>
            <person name="Grigoriev I."/>
            <person name="Martin F."/>
            <person name="Perotto S."/>
        </authorList>
    </citation>
    <scope>NUCLEOTIDE SEQUENCE [LARGE SCALE GENOMIC DNA]</scope>
    <source>
        <strain evidence="2 3">E</strain>
    </source>
</reference>
<dbReference type="EMBL" id="KZ613872">
    <property type="protein sequence ID" value="PMD53507.1"/>
    <property type="molecule type" value="Genomic_DNA"/>
</dbReference>
<accession>A0A2J6SRW9</accession>
<protein>
    <submittedName>
        <fullName evidence="2">Uncharacterized protein</fullName>
    </submittedName>
</protein>
<organism evidence="2 3">
    <name type="scientific">Hyaloscypha bicolor E</name>
    <dbReference type="NCBI Taxonomy" id="1095630"/>
    <lineage>
        <taxon>Eukaryota</taxon>
        <taxon>Fungi</taxon>
        <taxon>Dikarya</taxon>
        <taxon>Ascomycota</taxon>
        <taxon>Pezizomycotina</taxon>
        <taxon>Leotiomycetes</taxon>
        <taxon>Helotiales</taxon>
        <taxon>Hyaloscyphaceae</taxon>
        <taxon>Hyaloscypha</taxon>
        <taxon>Hyaloscypha bicolor</taxon>
    </lineage>
</organism>